<feature type="transmembrane region" description="Helical" evidence="7">
    <location>
        <begin position="272"/>
        <end position="295"/>
    </location>
</feature>
<evidence type="ECO:0000256" key="4">
    <source>
        <dbReference type="ARBA" id="ARBA00022692"/>
    </source>
</evidence>
<sequence>MDKQDPGVMPPGRIDRLDGATAVPAVRGAALVVVAAGVSAALHLGKLPPAVPALRDALGIDLVEAGFLLSLVQVAGMTLGLLAGLLADAVGLRRSMLIGLATLTLASALGGMVTPGPHALTWLLLLRAVEGIGFLMVVMPGPGLVRALVPKGADKAAMGLWGAYMPLGVALALLGGPTIIQAWGWHSWWLVMSAISLVALFLVWAVIPPDALRRSKPEANSPTLGSGIPARLQLTLRASAPRTLGLAFAVYSAQWMAVIGFLPTVYESAGVAASWAGLMTSLAAAANIVGNVSGGRLLHHGVAPERLLRWGFGAMLLGSVAAFAQWGHGEAAVGLPPMVRYAAVCVFSLAGGMVPATLFMLSVRLAPSPATVSTTVGLMQQTSSLGQFLAPPFVAWLASRVGGWHWTWAATAALSVLGMLVAGQLALQQRRQEEAAR</sequence>
<feature type="transmembrane region" description="Helical" evidence="7">
    <location>
        <begin position="160"/>
        <end position="180"/>
    </location>
</feature>
<accession>A0ABT7NBU3</accession>
<feature type="transmembrane region" description="Helical" evidence="7">
    <location>
        <begin position="119"/>
        <end position="139"/>
    </location>
</feature>
<evidence type="ECO:0000256" key="5">
    <source>
        <dbReference type="ARBA" id="ARBA00022989"/>
    </source>
</evidence>
<comment type="subcellular location">
    <subcellularLocation>
        <location evidence="1">Cell membrane</location>
        <topology evidence="1">Multi-pass membrane protein</topology>
    </subcellularLocation>
</comment>
<feature type="transmembrane region" description="Helical" evidence="7">
    <location>
        <begin position="186"/>
        <end position="207"/>
    </location>
</feature>
<dbReference type="SUPFAM" id="SSF103473">
    <property type="entry name" value="MFS general substrate transporter"/>
    <property type="match status" value="1"/>
</dbReference>
<keyword evidence="10" id="KW-1185">Reference proteome</keyword>
<dbReference type="Proteomes" id="UP001174908">
    <property type="component" value="Unassembled WGS sequence"/>
</dbReference>
<evidence type="ECO:0000256" key="1">
    <source>
        <dbReference type="ARBA" id="ARBA00004651"/>
    </source>
</evidence>
<feature type="transmembrane region" description="Helical" evidence="7">
    <location>
        <begin position="65"/>
        <end position="87"/>
    </location>
</feature>
<gene>
    <name evidence="9" type="ORF">QTH91_12960</name>
</gene>
<proteinExistence type="predicted"/>
<protein>
    <submittedName>
        <fullName evidence="9">MFS transporter</fullName>
    </submittedName>
</protein>
<dbReference type="PANTHER" id="PTHR42718:SF46">
    <property type="entry name" value="BLR6921 PROTEIN"/>
    <property type="match status" value="1"/>
</dbReference>
<feature type="transmembrane region" description="Helical" evidence="7">
    <location>
        <begin position="244"/>
        <end position="266"/>
    </location>
</feature>
<keyword evidence="5 7" id="KW-1133">Transmembrane helix</keyword>
<keyword evidence="2" id="KW-0813">Transport</keyword>
<dbReference type="PROSITE" id="PS50850">
    <property type="entry name" value="MFS"/>
    <property type="match status" value="1"/>
</dbReference>
<reference evidence="9" key="1">
    <citation type="submission" date="2023-06" db="EMBL/GenBank/DDBJ databases">
        <authorList>
            <person name="Jiang Y."/>
            <person name="Liu Q."/>
        </authorList>
    </citation>
    <scope>NUCLEOTIDE SEQUENCE</scope>
    <source>
        <strain evidence="9">CGMCC 1.12089</strain>
    </source>
</reference>
<evidence type="ECO:0000256" key="7">
    <source>
        <dbReference type="SAM" id="Phobius"/>
    </source>
</evidence>
<evidence type="ECO:0000256" key="2">
    <source>
        <dbReference type="ARBA" id="ARBA00022448"/>
    </source>
</evidence>
<evidence type="ECO:0000313" key="10">
    <source>
        <dbReference type="Proteomes" id="UP001174908"/>
    </source>
</evidence>
<keyword evidence="4 7" id="KW-0812">Transmembrane</keyword>
<dbReference type="EMBL" id="JASZYV010000002">
    <property type="protein sequence ID" value="MDM0045399.1"/>
    <property type="molecule type" value="Genomic_DNA"/>
</dbReference>
<dbReference type="CDD" id="cd06174">
    <property type="entry name" value="MFS"/>
    <property type="match status" value="1"/>
</dbReference>
<feature type="transmembrane region" description="Helical" evidence="7">
    <location>
        <begin position="307"/>
        <end position="326"/>
    </location>
</feature>
<dbReference type="InterPro" id="IPR020846">
    <property type="entry name" value="MFS_dom"/>
</dbReference>
<dbReference type="Pfam" id="PF07690">
    <property type="entry name" value="MFS_1"/>
    <property type="match status" value="1"/>
</dbReference>
<name>A0ABT7NBU3_9BURK</name>
<dbReference type="InterPro" id="IPR036259">
    <property type="entry name" value="MFS_trans_sf"/>
</dbReference>
<dbReference type="RefSeq" id="WP_286660476.1">
    <property type="nucleotide sequence ID" value="NZ_JASZYV010000002.1"/>
</dbReference>
<evidence type="ECO:0000313" key="9">
    <source>
        <dbReference type="EMBL" id="MDM0045399.1"/>
    </source>
</evidence>
<dbReference type="PANTHER" id="PTHR42718">
    <property type="entry name" value="MAJOR FACILITATOR SUPERFAMILY MULTIDRUG TRANSPORTER MFSC"/>
    <property type="match status" value="1"/>
</dbReference>
<keyword evidence="3" id="KW-1003">Cell membrane</keyword>
<organism evidence="9 10">
    <name type="scientific">Variovorax dokdonensis</name>
    <dbReference type="NCBI Taxonomy" id="344883"/>
    <lineage>
        <taxon>Bacteria</taxon>
        <taxon>Pseudomonadati</taxon>
        <taxon>Pseudomonadota</taxon>
        <taxon>Betaproteobacteria</taxon>
        <taxon>Burkholderiales</taxon>
        <taxon>Comamonadaceae</taxon>
        <taxon>Variovorax</taxon>
    </lineage>
</organism>
<feature type="transmembrane region" description="Helical" evidence="7">
    <location>
        <begin position="405"/>
        <end position="427"/>
    </location>
</feature>
<dbReference type="InterPro" id="IPR011701">
    <property type="entry name" value="MFS"/>
</dbReference>
<keyword evidence="6 7" id="KW-0472">Membrane</keyword>
<evidence type="ECO:0000256" key="3">
    <source>
        <dbReference type="ARBA" id="ARBA00022475"/>
    </source>
</evidence>
<evidence type="ECO:0000259" key="8">
    <source>
        <dbReference type="PROSITE" id="PS50850"/>
    </source>
</evidence>
<feature type="transmembrane region" description="Helical" evidence="7">
    <location>
        <begin position="338"/>
        <end position="361"/>
    </location>
</feature>
<dbReference type="Gene3D" id="1.20.1250.20">
    <property type="entry name" value="MFS general substrate transporter like domains"/>
    <property type="match status" value="1"/>
</dbReference>
<feature type="transmembrane region" description="Helical" evidence="7">
    <location>
        <begin position="96"/>
        <end position="113"/>
    </location>
</feature>
<evidence type="ECO:0000256" key="6">
    <source>
        <dbReference type="ARBA" id="ARBA00023136"/>
    </source>
</evidence>
<feature type="domain" description="Major facilitator superfamily (MFS) profile" evidence="8">
    <location>
        <begin position="29"/>
        <end position="430"/>
    </location>
</feature>
<comment type="caution">
    <text evidence="9">The sequence shown here is derived from an EMBL/GenBank/DDBJ whole genome shotgun (WGS) entry which is preliminary data.</text>
</comment>
<feature type="transmembrane region" description="Helical" evidence="7">
    <location>
        <begin position="21"/>
        <end position="45"/>
    </location>
</feature>